<evidence type="ECO:0000313" key="2">
    <source>
        <dbReference type="EMBL" id="TFB51947.1"/>
    </source>
</evidence>
<reference evidence="2 3" key="1">
    <citation type="submission" date="2019-03" db="EMBL/GenBank/DDBJ databases">
        <title>Genomics of glacier-inhabiting Cryobacterium strains.</title>
        <authorList>
            <person name="Liu Q."/>
            <person name="Xin Y.-H."/>
        </authorList>
    </citation>
    <scope>NUCLEOTIDE SEQUENCE [LARGE SCALE GENOMIC DNA]</scope>
    <source>
        <strain evidence="2 3">Sr47</strain>
    </source>
</reference>
<keyword evidence="3" id="KW-1185">Reference proteome</keyword>
<dbReference type="EMBL" id="SOEZ01000038">
    <property type="protein sequence ID" value="TFB51947.1"/>
    <property type="molecule type" value="Genomic_DNA"/>
</dbReference>
<proteinExistence type="predicted"/>
<feature type="domain" description="AB hydrolase-1" evidence="1">
    <location>
        <begin position="30"/>
        <end position="283"/>
    </location>
</feature>
<comment type="caution">
    <text evidence="2">The sequence shown here is derived from an EMBL/GenBank/DDBJ whole genome shotgun (WGS) entry which is preliminary data.</text>
</comment>
<protein>
    <submittedName>
        <fullName evidence="2">Alpha/beta hydrolase</fullName>
    </submittedName>
</protein>
<dbReference type="Pfam" id="PF12697">
    <property type="entry name" value="Abhydrolase_6"/>
    <property type="match status" value="1"/>
</dbReference>
<dbReference type="AlphaFoldDB" id="A0A4R8UHF6"/>
<accession>A0A4R8UHF6</accession>
<dbReference type="InterPro" id="IPR000073">
    <property type="entry name" value="AB_hydrolase_1"/>
</dbReference>
<dbReference type="Gene3D" id="3.40.50.1820">
    <property type="entry name" value="alpha/beta hydrolase"/>
    <property type="match status" value="1"/>
</dbReference>
<sequence length="295" mass="30874">MTTELFATLPDGRRLAYFDLGDPDGHPVIHSHGAPNGKLETAFFDLDGAAKRSGIRLVAVDRPGVGGSDPAPGRTLLGWADDVAGLADALGLDRFAVFGYSIGGASALACLHRLPDRLTAVTIVSGVGPADVAGIAVRRSKDVARVMHFARNWPRITSLVLAFMKFGTKTPEKMIAASAKGMPAPDRAIADRPESAAPFAAFIADALRNGTDGVRDDLRLAASPWGFTPVESKVPVSIWHGTADTNVPVAAAQWLSGLLPSATVTLVPEGGHISVLDERAEEVLLQLTEMQASAG</sequence>
<organism evidence="2 3">
    <name type="scientific">Cryobacterium tagatosivorans</name>
    <dbReference type="NCBI Taxonomy" id="1259199"/>
    <lineage>
        <taxon>Bacteria</taxon>
        <taxon>Bacillati</taxon>
        <taxon>Actinomycetota</taxon>
        <taxon>Actinomycetes</taxon>
        <taxon>Micrococcales</taxon>
        <taxon>Microbacteriaceae</taxon>
        <taxon>Cryobacterium</taxon>
    </lineage>
</organism>
<evidence type="ECO:0000259" key="1">
    <source>
        <dbReference type="Pfam" id="PF12697"/>
    </source>
</evidence>
<dbReference type="SUPFAM" id="SSF53474">
    <property type="entry name" value="alpha/beta-Hydrolases"/>
    <property type="match status" value="1"/>
</dbReference>
<dbReference type="OrthoDB" id="9800988at2"/>
<dbReference type="PRINTS" id="PR00111">
    <property type="entry name" value="ABHYDROLASE"/>
</dbReference>
<keyword evidence="2" id="KW-0378">Hydrolase</keyword>
<dbReference type="RefSeq" id="WP_134489545.1">
    <property type="nucleotide sequence ID" value="NZ_SOEZ01000038.1"/>
</dbReference>
<name>A0A4R8UHF6_9MICO</name>
<dbReference type="PANTHER" id="PTHR45763">
    <property type="entry name" value="HYDROLASE, ALPHA/BETA FOLD FAMILY PROTEIN, EXPRESSED-RELATED"/>
    <property type="match status" value="1"/>
</dbReference>
<evidence type="ECO:0000313" key="3">
    <source>
        <dbReference type="Proteomes" id="UP000297866"/>
    </source>
</evidence>
<dbReference type="Proteomes" id="UP000297866">
    <property type="component" value="Unassembled WGS sequence"/>
</dbReference>
<gene>
    <name evidence="2" type="ORF">E3O23_07105</name>
</gene>
<dbReference type="GO" id="GO:0016787">
    <property type="term" value="F:hydrolase activity"/>
    <property type="evidence" value="ECO:0007669"/>
    <property type="project" value="UniProtKB-KW"/>
</dbReference>
<dbReference type="InterPro" id="IPR029058">
    <property type="entry name" value="AB_hydrolase_fold"/>
</dbReference>
<dbReference type="PANTHER" id="PTHR45763:SF46">
    <property type="entry name" value="AB HYDROLASE-1 DOMAIN-CONTAINING PROTEIN"/>
    <property type="match status" value="1"/>
</dbReference>